<evidence type="ECO:0000256" key="1">
    <source>
        <dbReference type="SAM" id="MobiDB-lite"/>
    </source>
</evidence>
<dbReference type="RefSeq" id="XP_025425560.1">
    <property type="nucleotide sequence ID" value="XM_025569775.1"/>
</dbReference>
<gene>
    <name evidence="3" type="primary">LOC112694335</name>
</gene>
<evidence type="ECO:0000313" key="3">
    <source>
        <dbReference type="RefSeq" id="XP_025425560.1"/>
    </source>
</evidence>
<feature type="non-terminal residue" evidence="3">
    <location>
        <position position="1"/>
    </location>
</feature>
<organism evidence="2 3">
    <name type="scientific">Sipha flava</name>
    <name type="common">yellow sugarcane aphid</name>
    <dbReference type="NCBI Taxonomy" id="143950"/>
    <lineage>
        <taxon>Eukaryota</taxon>
        <taxon>Metazoa</taxon>
        <taxon>Ecdysozoa</taxon>
        <taxon>Arthropoda</taxon>
        <taxon>Hexapoda</taxon>
        <taxon>Insecta</taxon>
        <taxon>Pterygota</taxon>
        <taxon>Neoptera</taxon>
        <taxon>Paraneoptera</taxon>
        <taxon>Hemiptera</taxon>
        <taxon>Sternorrhyncha</taxon>
        <taxon>Aphidomorpha</taxon>
        <taxon>Aphidoidea</taxon>
        <taxon>Aphididae</taxon>
        <taxon>Sipha</taxon>
    </lineage>
</organism>
<keyword evidence="2" id="KW-1185">Reference proteome</keyword>
<dbReference type="AlphaFoldDB" id="A0A8B8GR88"/>
<name>A0A8B8GR88_9HEMI</name>
<sequence>NNHSIEDENIENIDDPGTTRQSSSCELKGNITVALPECEESPQSNSNIATYSGLSLADLGTLDTGPCRPVLFAYIKTKFGKQYRSFQSEWYTNYEWLEYSIKCNAAFCFVCRMFG</sequence>
<feature type="region of interest" description="Disordered" evidence="1">
    <location>
        <begin position="1"/>
        <end position="23"/>
    </location>
</feature>
<dbReference type="Proteomes" id="UP000694846">
    <property type="component" value="Unplaced"/>
</dbReference>
<proteinExistence type="predicted"/>
<dbReference type="GeneID" id="112694335"/>
<protein>
    <submittedName>
        <fullName evidence="3">Uncharacterized protein LOC112694335</fullName>
    </submittedName>
</protein>
<reference evidence="3" key="1">
    <citation type="submission" date="2025-08" db="UniProtKB">
        <authorList>
            <consortium name="RefSeq"/>
        </authorList>
    </citation>
    <scope>IDENTIFICATION</scope>
    <source>
        <tissue evidence="3">Whole body</tissue>
    </source>
</reference>
<evidence type="ECO:0000313" key="2">
    <source>
        <dbReference type="Proteomes" id="UP000694846"/>
    </source>
</evidence>
<accession>A0A8B8GR88</accession>
<dbReference type="OrthoDB" id="6626346at2759"/>